<comment type="caution">
    <text evidence="3">The sequence shown here is derived from an EMBL/GenBank/DDBJ whole genome shotgun (WGS) entry which is preliminary data.</text>
</comment>
<evidence type="ECO:0000313" key="3">
    <source>
        <dbReference type="EMBL" id="MXR35737.1"/>
    </source>
</evidence>
<sequence length="294" mass="33531">MYTPLQNARSELHQRDKHRTRILHWGNPDKPLLVLLHGWMDSAATFQFVADHLATHWHLVAPDLRGFGDSSWNHSSYYFPDYLADLDALLDALSPGKAVMLAGHSMGAMIAGLYAGIRPERIDRLMLIEGFGLAQTRPEEAPGRYARWLKEQNQPPAFGQLESTSKLADKLQERNPRMQAEHASYMAEQLTRLADGALHYRADPRHKGVNPILYRLEEAKACWRKINAPVQWVLGGDMWDHPMAKGVLDTLDERRTCFRLLQEVTIHQAGHMVQWEQPQALAQTMHDFFSQPSA</sequence>
<keyword evidence="3" id="KW-0378">Hydrolase</keyword>
<dbReference type="RefSeq" id="WP_160794425.1">
    <property type="nucleotide sequence ID" value="NZ_WSSB01000001.1"/>
</dbReference>
<dbReference type="Pfam" id="PF00561">
    <property type="entry name" value="Abhydrolase_1"/>
    <property type="match status" value="1"/>
</dbReference>
<dbReference type="PANTHER" id="PTHR43798">
    <property type="entry name" value="MONOACYLGLYCEROL LIPASE"/>
    <property type="match status" value="1"/>
</dbReference>
<keyword evidence="1" id="KW-0175">Coiled coil</keyword>
<reference evidence="3 4" key="1">
    <citation type="submission" date="2019-12" db="EMBL/GenBank/DDBJ databases">
        <title>Neisseriaceae gen. nov. sp. Genome sequencing and assembly.</title>
        <authorList>
            <person name="Liu Z."/>
            <person name="Li A."/>
        </authorList>
    </citation>
    <scope>NUCLEOTIDE SEQUENCE [LARGE SCALE GENOMIC DNA]</scope>
    <source>
        <strain evidence="3 4">B2N2-7</strain>
    </source>
</reference>
<evidence type="ECO:0000259" key="2">
    <source>
        <dbReference type="Pfam" id="PF00561"/>
    </source>
</evidence>
<protein>
    <submittedName>
        <fullName evidence="3">Alpha/beta fold hydrolase</fullName>
    </submittedName>
</protein>
<dbReference type="Gene3D" id="3.40.50.1820">
    <property type="entry name" value="alpha/beta hydrolase"/>
    <property type="match status" value="1"/>
</dbReference>
<dbReference type="PRINTS" id="PR00412">
    <property type="entry name" value="EPOXHYDRLASE"/>
</dbReference>
<dbReference type="InterPro" id="IPR000639">
    <property type="entry name" value="Epox_hydrolase-like"/>
</dbReference>
<feature type="coiled-coil region" evidence="1">
    <location>
        <begin position="161"/>
        <end position="188"/>
    </location>
</feature>
<dbReference type="GO" id="GO:0016787">
    <property type="term" value="F:hydrolase activity"/>
    <property type="evidence" value="ECO:0007669"/>
    <property type="project" value="UniProtKB-KW"/>
</dbReference>
<dbReference type="GO" id="GO:0016020">
    <property type="term" value="C:membrane"/>
    <property type="evidence" value="ECO:0007669"/>
    <property type="project" value="TreeGrafter"/>
</dbReference>
<dbReference type="InterPro" id="IPR029058">
    <property type="entry name" value="AB_hydrolase_fold"/>
</dbReference>
<keyword evidence="4" id="KW-1185">Reference proteome</keyword>
<proteinExistence type="predicted"/>
<dbReference type="InterPro" id="IPR000073">
    <property type="entry name" value="AB_hydrolase_1"/>
</dbReference>
<dbReference type="InterPro" id="IPR050266">
    <property type="entry name" value="AB_hydrolase_sf"/>
</dbReference>
<evidence type="ECO:0000313" key="4">
    <source>
        <dbReference type="Proteomes" id="UP000467214"/>
    </source>
</evidence>
<dbReference type="PANTHER" id="PTHR43798:SF33">
    <property type="entry name" value="HYDROLASE, PUTATIVE (AFU_ORTHOLOGUE AFUA_2G14860)-RELATED"/>
    <property type="match status" value="1"/>
</dbReference>
<feature type="domain" description="AB hydrolase-1" evidence="2">
    <location>
        <begin position="31"/>
        <end position="278"/>
    </location>
</feature>
<evidence type="ECO:0000256" key="1">
    <source>
        <dbReference type="SAM" id="Coils"/>
    </source>
</evidence>
<dbReference type="PRINTS" id="PR00111">
    <property type="entry name" value="ABHYDROLASE"/>
</dbReference>
<dbReference type="AlphaFoldDB" id="A0A845BG65"/>
<dbReference type="EMBL" id="WSSB01000001">
    <property type="protein sequence ID" value="MXR35737.1"/>
    <property type="molecule type" value="Genomic_DNA"/>
</dbReference>
<gene>
    <name evidence="3" type="ORF">GQF02_01855</name>
</gene>
<dbReference type="Proteomes" id="UP000467214">
    <property type="component" value="Unassembled WGS sequence"/>
</dbReference>
<organism evidence="3 4">
    <name type="scientific">Craterilacuibacter sinensis</name>
    <dbReference type="NCBI Taxonomy" id="2686017"/>
    <lineage>
        <taxon>Bacteria</taxon>
        <taxon>Pseudomonadati</taxon>
        <taxon>Pseudomonadota</taxon>
        <taxon>Betaproteobacteria</taxon>
        <taxon>Neisseriales</taxon>
        <taxon>Neisseriaceae</taxon>
        <taxon>Craterilacuibacter</taxon>
    </lineage>
</organism>
<name>A0A845BG65_9NEIS</name>
<dbReference type="SUPFAM" id="SSF53474">
    <property type="entry name" value="alpha/beta-Hydrolases"/>
    <property type="match status" value="1"/>
</dbReference>
<accession>A0A845BG65</accession>